<reference evidence="1" key="2">
    <citation type="journal article" date="2023" name="Science">
        <title>Genomic signatures of disease resistance in endangered staghorn corals.</title>
        <authorList>
            <person name="Vollmer S.V."/>
            <person name="Selwyn J.D."/>
            <person name="Despard B.A."/>
            <person name="Roesel C.L."/>
        </authorList>
    </citation>
    <scope>NUCLEOTIDE SEQUENCE</scope>
    <source>
        <strain evidence="1">K2</strain>
    </source>
</reference>
<name>A0AAD9QXE0_ACRCE</name>
<keyword evidence="2" id="KW-1185">Reference proteome</keyword>
<reference evidence="1" key="1">
    <citation type="journal article" date="2023" name="G3 (Bethesda)">
        <title>Whole genome assembly and annotation of the endangered Caribbean coral Acropora cervicornis.</title>
        <authorList>
            <person name="Selwyn J.D."/>
            <person name="Vollmer S.V."/>
        </authorList>
    </citation>
    <scope>NUCLEOTIDE SEQUENCE</scope>
    <source>
        <strain evidence="1">K2</strain>
    </source>
</reference>
<sequence>MHYCYRYNEISMDPFGYMEISMDPFGYMEISMDPFGKTFLNNISLNVTGYMEISVDPLVKAKYMFSLLPYDNTCEPAISDFINGGRTRKNWYLDGKRGVLG</sequence>
<gene>
    <name evidence="1" type="ORF">P5673_006881</name>
</gene>
<evidence type="ECO:0000313" key="2">
    <source>
        <dbReference type="Proteomes" id="UP001249851"/>
    </source>
</evidence>
<dbReference type="AlphaFoldDB" id="A0AAD9QXE0"/>
<dbReference type="EMBL" id="JARQWQ010000011">
    <property type="protein sequence ID" value="KAK2568836.1"/>
    <property type="molecule type" value="Genomic_DNA"/>
</dbReference>
<evidence type="ECO:0000313" key="1">
    <source>
        <dbReference type="EMBL" id="KAK2568836.1"/>
    </source>
</evidence>
<proteinExistence type="predicted"/>
<accession>A0AAD9QXE0</accession>
<organism evidence="1 2">
    <name type="scientific">Acropora cervicornis</name>
    <name type="common">Staghorn coral</name>
    <dbReference type="NCBI Taxonomy" id="6130"/>
    <lineage>
        <taxon>Eukaryota</taxon>
        <taxon>Metazoa</taxon>
        <taxon>Cnidaria</taxon>
        <taxon>Anthozoa</taxon>
        <taxon>Hexacorallia</taxon>
        <taxon>Scleractinia</taxon>
        <taxon>Astrocoeniina</taxon>
        <taxon>Acroporidae</taxon>
        <taxon>Acropora</taxon>
    </lineage>
</organism>
<dbReference type="Proteomes" id="UP001249851">
    <property type="component" value="Unassembled WGS sequence"/>
</dbReference>
<comment type="caution">
    <text evidence="1">The sequence shown here is derived from an EMBL/GenBank/DDBJ whole genome shotgun (WGS) entry which is preliminary data.</text>
</comment>
<protein>
    <submittedName>
        <fullName evidence="1">Uncharacterized protein</fullName>
    </submittedName>
</protein>